<dbReference type="AlphaFoldDB" id="A0A4R1YKS8"/>
<proteinExistence type="predicted"/>
<dbReference type="RefSeq" id="WP_132696465.1">
    <property type="nucleotide sequence ID" value="NZ_SLVM01000029.1"/>
</dbReference>
<dbReference type="EMBL" id="SLVM01000029">
    <property type="protein sequence ID" value="TCM77617.1"/>
    <property type="molecule type" value="Genomic_DNA"/>
</dbReference>
<evidence type="ECO:0000313" key="2">
    <source>
        <dbReference type="EMBL" id="TCM77617.1"/>
    </source>
</evidence>
<feature type="compositionally biased region" description="Basic and acidic residues" evidence="1">
    <location>
        <begin position="147"/>
        <end position="157"/>
    </location>
</feature>
<dbReference type="OrthoDB" id="7866180at2"/>
<keyword evidence="3" id="KW-1185">Reference proteome</keyword>
<dbReference type="Proteomes" id="UP000295277">
    <property type="component" value="Unassembled WGS sequence"/>
</dbReference>
<gene>
    <name evidence="2" type="ORF">EV216_12944</name>
</gene>
<feature type="region of interest" description="Disordered" evidence="1">
    <location>
        <begin position="143"/>
        <end position="163"/>
    </location>
</feature>
<protein>
    <submittedName>
        <fullName evidence="2">DUF2934 family protein</fullName>
    </submittedName>
</protein>
<name>A0A4R1YKS8_9RHOB</name>
<evidence type="ECO:0000313" key="3">
    <source>
        <dbReference type="Proteomes" id="UP000295277"/>
    </source>
</evidence>
<reference evidence="2 3" key="1">
    <citation type="submission" date="2019-03" db="EMBL/GenBank/DDBJ databases">
        <title>Genomic Encyclopedia of Type Strains, Phase IV (KMG-IV): sequencing the most valuable type-strain genomes for metagenomic binning, comparative biology and taxonomic classification.</title>
        <authorList>
            <person name="Goeker M."/>
        </authorList>
    </citation>
    <scope>NUCLEOTIDE SEQUENCE [LARGE SCALE GENOMIC DNA]</scope>
    <source>
        <strain evidence="2 3">DSM 21153</strain>
    </source>
</reference>
<organism evidence="2 3">
    <name type="scientific">Rhodovulum steppense</name>
    <dbReference type="NCBI Taxonomy" id="540251"/>
    <lineage>
        <taxon>Bacteria</taxon>
        <taxon>Pseudomonadati</taxon>
        <taxon>Pseudomonadota</taxon>
        <taxon>Alphaproteobacteria</taxon>
        <taxon>Rhodobacterales</taxon>
        <taxon>Paracoccaceae</taxon>
        <taxon>Rhodovulum</taxon>
    </lineage>
</organism>
<evidence type="ECO:0000256" key="1">
    <source>
        <dbReference type="SAM" id="MobiDB-lite"/>
    </source>
</evidence>
<accession>A0A4R1YKS8</accession>
<sequence length="163" mass="17601">MAGSEFDDPIEVWLAAAGDPVPLADLLSGDAPLSRRVRDALAAWLTGAFDAEPGPEDDAPAAPLTPARIRLTQAAAEVLRVTDWAETRGIAIDSESLSHQVAAAGEVAPDLLNAMVRRMRRDGRQDARAIEARAYRQWRARGCPHGRVADPRQDGSRQRLTMG</sequence>
<comment type="caution">
    <text evidence="2">The sequence shown here is derived from an EMBL/GenBank/DDBJ whole genome shotgun (WGS) entry which is preliminary data.</text>
</comment>